<dbReference type="InterPro" id="IPR046349">
    <property type="entry name" value="C1-like_sf"/>
</dbReference>
<keyword evidence="12 17" id="KW-0067">ATP-binding</keyword>
<feature type="region of interest" description="Disordered" evidence="19">
    <location>
        <begin position="1"/>
        <end position="28"/>
    </location>
</feature>
<dbReference type="GO" id="GO:0004697">
    <property type="term" value="F:diacylglycerol-dependent serine/threonine kinase activity"/>
    <property type="evidence" value="ECO:0007669"/>
    <property type="project" value="UniProtKB-EC"/>
</dbReference>
<comment type="function">
    <text evidence="15">PKC is activated by diacylglycerol which in turn phosphorylates a range of cellular proteins. PKC also serves as the receptor for phorbol esters, a class of tumor promoters.</text>
</comment>
<dbReference type="InterPro" id="IPR000008">
    <property type="entry name" value="C2_dom"/>
</dbReference>
<dbReference type="FunFam" id="1.10.510.10:FF:000150">
    <property type="entry name" value="Protein kinase C, theta"/>
    <property type="match status" value="1"/>
</dbReference>
<evidence type="ECO:0000256" key="13">
    <source>
        <dbReference type="ARBA" id="ARBA00047272"/>
    </source>
</evidence>
<keyword evidence="11" id="KW-0862">Zinc</keyword>
<dbReference type="PANTHER" id="PTHR24351">
    <property type="entry name" value="RIBOSOMAL PROTEIN S6 KINASE"/>
    <property type="match status" value="1"/>
</dbReference>
<keyword evidence="3" id="KW-0723">Serine/threonine-protein kinase</keyword>
<name>A0A8S3Z173_9EUPU</name>
<feature type="region of interest" description="Disordered" evidence="19">
    <location>
        <begin position="328"/>
        <end position="360"/>
    </location>
</feature>
<dbReference type="InterPro" id="IPR014376">
    <property type="entry name" value="Prot_kin_PKC_delta"/>
</dbReference>
<dbReference type="EC" id="2.7.11.13" evidence="2"/>
<evidence type="ECO:0000256" key="5">
    <source>
        <dbReference type="ARBA" id="ARBA00022679"/>
    </source>
</evidence>
<keyword evidence="7" id="KW-0677">Repeat</keyword>
<keyword evidence="6" id="KW-0479">Metal-binding</keyword>
<dbReference type="SMART" id="SM00220">
    <property type="entry name" value="S_TKc"/>
    <property type="match status" value="1"/>
</dbReference>
<dbReference type="InterPro" id="IPR000719">
    <property type="entry name" value="Prot_kinase_dom"/>
</dbReference>
<dbReference type="PIRSF" id="PIRSF000551">
    <property type="entry name" value="PKC_delta"/>
    <property type="match status" value="1"/>
</dbReference>
<dbReference type="AlphaFoldDB" id="A0A8S3Z173"/>
<feature type="binding site" evidence="17">
    <location>
        <begin position="389"/>
        <end position="397"/>
    </location>
    <ligand>
        <name>ATP</name>
        <dbReference type="ChEBI" id="CHEBI:30616"/>
    </ligand>
</feature>
<evidence type="ECO:0000256" key="7">
    <source>
        <dbReference type="ARBA" id="ARBA00022737"/>
    </source>
</evidence>
<dbReference type="SUPFAM" id="SSF56112">
    <property type="entry name" value="Protein kinase-like (PK-like)"/>
    <property type="match status" value="1"/>
</dbReference>
<dbReference type="InterPro" id="IPR017441">
    <property type="entry name" value="Protein_kinase_ATP_BS"/>
</dbReference>
<dbReference type="CDD" id="cd20837">
    <property type="entry name" value="C1_nPKC_theta-like_rpt2"/>
    <property type="match status" value="1"/>
</dbReference>
<evidence type="ECO:0000256" key="14">
    <source>
        <dbReference type="ARBA" id="ARBA00047470"/>
    </source>
</evidence>
<dbReference type="FunFam" id="3.30.60.20:FF:000008">
    <property type="entry name" value="Protein kinase C theta"/>
    <property type="match status" value="1"/>
</dbReference>
<proteinExistence type="inferred from homology"/>
<dbReference type="PROSITE" id="PS00479">
    <property type="entry name" value="ZF_DAG_PE_1"/>
    <property type="match status" value="1"/>
</dbReference>
<dbReference type="Gene3D" id="3.30.200.20">
    <property type="entry name" value="Phosphorylase Kinase, domain 1"/>
    <property type="match status" value="1"/>
</dbReference>
<dbReference type="CDD" id="cd05592">
    <property type="entry name" value="STKc_nPKC_theta_like"/>
    <property type="match status" value="1"/>
</dbReference>
<dbReference type="InterPro" id="IPR020454">
    <property type="entry name" value="DAG/PE-bd"/>
</dbReference>
<keyword evidence="4" id="KW-0597">Phosphoprotein</keyword>
<evidence type="ECO:0000256" key="1">
    <source>
        <dbReference type="ARBA" id="ARBA00005490"/>
    </source>
</evidence>
<feature type="domain" description="Phorbol-ester/DAG-type" evidence="22">
    <location>
        <begin position="256"/>
        <end position="306"/>
    </location>
</feature>
<evidence type="ECO:0000256" key="18">
    <source>
        <dbReference type="PROSITE-ProRule" id="PRU10141"/>
    </source>
</evidence>
<evidence type="ECO:0000256" key="3">
    <source>
        <dbReference type="ARBA" id="ARBA00022527"/>
    </source>
</evidence>
<feature type="non-terminal residue" evidence="24">
    <location>
        <position position="711"/>
    </location>
</feature>
<evidence type="ECO:0000256" key="10">
    <source>
        <dbReference type="ARBA" id="ARBA00022777"/>
    </source>
</evidence>
<dbReference type="GO" id="GO:0005524">
    <property type="term" value="F:ATP binding"/>
    <property type="evidence" value="ECO:0007669"/>
    <property type="project" value="UniProtKB-UniRule"/>
</dbReference>
<dbReference type="OrthoDB" id="63267at2759"/>
<dbReference type="CDD" id="cd20834">
    <property type="entry name" value="C1_nPKC_theta-like_rpt1"/>
    <property type="match status" value="1"/>
</dbReference>
<dbReference type="PROSITE" id="PS50011">
    <property type="entry name" value="PROTEIN_KINASE_DOM"/>
    <property type="match status" value="1"/>
</dbReference>
<feature type="region of interest" description="Disordered" evidence="19">
    <location>
        <begin position="659"/>
        <end position="687"/>
    </location>
</feature>
<keyword evidence="9" id="KW-0863">Zinc-finger</keyword>
<feature type="compositionally biased region" description="Acidic residues" evidence="19">
    <location>
        <begin position="342"/>
        <end position="354"/>
    </location>
</feature>
<dbReference type="Pfam" id="PF00130">
    <property type="entry name" value="C1_1"/>
    <property type="match status" value="2"/>
</dbReference>
<dbReference type="SMART" id="SM00133">
    <property type="entry name" value="S_TK_X"/>
    <property type="match status" value="1"/>
</dbReference>
<dbReference type="SMART" id="SM00109">
    <property type="entry name" value="C1"/>
    <property type="match status" value="2"/>
</dbReference>
<evidence type="ECO:0000313" key="25">
    <source>
        <dbReference type="Proteomes" id="UP000678393"/>
    </source>
</evidence>
<dbReference type="PROSITE" id="PS51285">
    <property type="entry name" value="AGC_KINASE_CTER"/>
    <property type="match status" value="1"/>
</dbReference>
<dbReference type="InterPro" id="IPR017892">
    <property type="entry name" value="Pkinase_C"/>
</dbReference>
<evidence type="ECO:0000256" key="4">
    <source>
        <dbReference type="ARBA" id="ARBA00022553"/>
    </source>
</evidence>
<feature type="domain" description="AGC-kinase C-terminal" evidence="23">
    <location>
        <begin position="642"/>
        <end position="711"/>
    </location>
</feature>
<dbReference type="InterPro" id="IPR000961">
    <property type="entry name" value="AGC-kinase_C"/>
</dbReference>
<feature type="domain" description="Phorbol-ester/DAG-type" evidence="22">
    <location>
        <begin position="184"/>
        <end position="234"/>
    </location>
</feature>
<comment type="catalytic activity">
    <reaction evidence="14">
        <text>L-seryl-[protein] + ATP = O-phospho-L-seryl-[protein] + ADP + H(+)</text>
        <dbReference type="Rhea" id="RHEA:17989"/>
        <dbReference type="Rhea" id="RHEA-COMP:9863"/>
        <dbReference type="Rhea" id="RHEA-COMP:11604"/>
        <dbReference type="ChEBI" id="CHEBI:15378"/>
        <dbReference type="ChEBI" id="CHEBI:29999"/>
        <dbReference type="ChEBI" id="CHEBI:30616"/>
        <dbReference type="ChEBI" id="CHEBI:83421"/>
        <dbReference type="ChEBI" id="CHEBI:456216"/>
        <dbReference type="EC" id="2.7.11.13"/>
    </reaction>
</comment>
<comment type="similarity">
    <text evidence="1">Belongs to the protein kinase superfamily. AGC Ser/Thr protein kinase family. PKC subfamily.</text>
</comment>
<evidence type="ECO:0000256" key="2">
    <source>
        <dbReference type="ARBA" id="ARBA00012429"/>
    </source>
</evidence>
<evidence type="ECO:0000256" key="12">
    <source>
        <dbReference type="ARBA" id="ARBA00022840"/>
    </source>
</evidence>
<evidence type="ECO:0000259" key="23">
    <source>
        <dbReference type="PROSITE" id="PS51285"/>
    </source>
</evidence>
<dbReference type="InterPro" id="IPR011009">
    <property type="entry name" value="Kinase-like_dom_sf"/>
</dbReference>
<dbReference type="PRINTS" id="PR00008">
    <property type="entry name" value="DAGPEDOMAIN"/>
</dbReference>
<dbReference type="Gene3D" id="3.30.60.20">
    <property type="match status" value="2"/>
</dbReference>
<evidence type="ECO:0000256" key="19">
    <source>
        <dbReference type="SAM" id="MobiDB-lite"/>
    </source>
</evidence>
<feature type="binding site" evidence="17 18">
    <location>
        <position position="412"/>
    </location>
    <ligand>
        <name>ATP</name>
        <dbReference type="ChEBI" id="CHEBI:30616"/>
    </ligand>
</feature>
<evidence type="ECO:0000256" key="6">
    <source>
        <dbReference type="ARBA" id="ARBA00022723"/>
    </source>
</evidence>
<dbReference type="GO" id="GO:0008270">
    <property type="term" value="F:zinc ion binding"/>
    <property type="evidence" value="ECO:0007669"/>
    <property type="project" value="UniProtKB-KW"/>
</dbReference>
<evidence type="ECO:0000259" key="20">
    <source>
        <dbReference type="PROSITE" id="PS50004"/>
    </source>
</evidence>
<evidence type="ECO:0000313" key="24">
    <source>
        <dbReference type="EMBL" id="CAG5121340.1"/>
    </source>
</evidence>
<keyword evidence="8 17" id="KW-0547">Nucleotide-binding</keyword>
<dbReference type="PROSITE" id="PS00107">
    <property type="entry name" value="PROTEIN_KINASE_ATP"/>
    <property type="match status" value="1"/>
</dbReference>
<feature type="domain" description="Protein kinase" evidence="21">
    <location>
        <begin position="383"/>
        <end position="641"/>
    </location>
</feature>
<feature type="domain" description="C2" evidence="20">
    <location>
        <begin position="14"/>
        <end position="136"/>
    </location>
</feature>
<keyword evidence="25" id="KW-1185">Reference proteome</keyword>
<dbReference type="PROSITE" id="PS00108">
    <property type="entry name" value="PROTEIN_KINASE_ST"/>
    <property type="match status" value="1"/>
</dbReference>
<organism evidence="24 25">
    <name type="scientific">Candidula unifasciata</name>
    <dbReference type="NCBI Taxonomy" id="100452"/>
    <lineage>
        <taxon>Eukaryota</taxon>
        <taxon>Metazoa</taxon>
        <taxon>Spiralia</taxon>
        <taxon>Lophotrochozoa</taxon>
        <taxon>Mollusca</taxon>
        <taxon>Gastropoda</taxon>
        <taxon>Heterobranchia</taxon>
        <taxon>Euthyneura</taxon>
        <taxon>Panpulmonata</taxon>
        <taxon>Eupulmonata</taxon>
        <taxon>Stylommatophora</taxon>
        <taxon>Helicina</taxon>
        <taxon>Helicoidea</taxon>
        <taxon>Geomitridae</taxon>
        <taxon>Candidula</taxon>
    </lineage>
</organism>
<dbReference type="Pfam" id="PF00069">
    <property type="entry name" value="Pkinase"/>
    <property type="match status" value="1"/>
</dbReference>
<sequence length="711" mass="80966">SRTPTSRRTVSSQSRNNSTPGDWSRKNSAAPGIGFIRVKLLQSDLQSGSDPDDPFVAINVKEAVDIPGKGVQLVQKKKTLYPKWNSCFDAHLYNGRIIQLIIMEKPNKNLAEISIGAKMLADKCDPSTGTSGPLWLDLKPSGRLEVQVRFYAENNDEIEMIPGQQQQFVRRGAMKQQKVHEVKGHHFIAKFFRSPTYCSFCTEFLWGLNKQGYQCQMCNCAVHKKCHDKILGKCPGNAKNSRETMMLTERFNINVPHRFKVYNYMSPTFCDHCGSMLFGLFRQGLKCEVCNINCHKKCQSFMPNLCGINQKLLAEALQQVRITATPGEKKKLQSSTMSDNPLLDDDDEEEENDENSSYQEVWGIDNVPHAPALEVRRFKPEDFNFLKVLGKGSFGKVMLAELKENGIYYAVKALRKDVVLEDDDVECTMIEKRVLSIGHRHPFLTHLHSTFQSKSHLFFVMEYLNGGDLMFHIQLSGKFEFPRAQFYAAEIVCGLQFLHKHGIVYRDLKLDNIMLDKDGHIKIADFGMCKENIFGENRANTFCGTPDYIAPEILKGMKYNSSVDWWSFGVLVYEMLIGQSPFHGDDEDDLFHSILHDTPRYPHATPKEASTMMSLLFERNPAERLGMPTCPAGPINLHPFFRSIDWEKLEARQIAPPFKPKIKNASDSSNFDSDFTKEKPQLTPPDPTLMKTMNQNVFKHFSFTCQEALLS</sequence>
<dbReference type="Gene3D" id="1.10.510.10">
    <property type="entry name" value="Transferase(Phosphotransferase) domain 1"/>
    <property type="match status" value="1"/>
</dbReference>
<dbReference type="Pfam" id="PF21494">
    <property type="entry name" value="PKC_C2"/>
    <property type="match status" value="1"/>
</dbReference>
<protein>
    <recommendedName>
        <fullName evidence="2">protein kinase C</fullName>
        <ecNumber evidence="2">2.7.11.13</ecNumber>
    </recommendedName>
</protein>
<dbReference type="InterPro" id="IPR035892">
    <property type="entry name" value="C2_domain_sf"/>
</dbReference>
<evidence type="ECO:0000259" key="21">
    <source>
        <dbReference type="PROSITE" id="PS50011"/>
    </source>
</evidence>
<dbReference type="InterPro" id="IPR008271">
    <property type="entry name" value="Ser/Thr_kinase_AS"/>
</dbReference>
<dbReference type="FunFam" id="3.30.200.20:FF:000080">
    <property type="entry name" value="Protein kinase C"/>
    <property type="match status" value="1"/>
</dbReference>
<evidence type="ECO:0000256" key="8">
    <source>
        <dbReference type="ARBA" id="ARBA00022741"/>
    </source>
</evidence>
<gene>
    <name evidence="24" type="ORF">CUNI_LOCUS6898</name>
</gene>
<evidence type="ECO:0000256" key="9">
    <source>
        <dbReference type="ARBA" id="ARBA00022771"/>
    </source>
</evidence>
<dbReference type="Proteomes" id="UP000678393">
    <property type="component" value="Unassembled WGS sequence"/>
</dbReference>
<evidence type="ECO:0000256" key="17">
    <source>
        <dbReference type="PIRSR" id="PIRSR000551-51"/>
    </source>
</evidence>
<dbReference type="InterPro" id="IPR002219">
    <property type="entry name" value="PKC_DAG/PE"/>
</dbReference>
<dbReference type="PROSITE" id="PS50004">
    <property type="entry name" value="C2"/>
    <property type="match status" value="1"/>
</dbReference>
<evidence type="ECO:0000256" key="11">
    <source>
        <dbReference type="ARBA" id="ARBA00022833"/>
    </source>
</evidence>
<dbReference type="Gene3D" id="2.60.40.150">
    <property type="entry name" value="C2 domain"/>
    <property type="match status" value="1"/>
</dbReference>
<feature type="active site" description="Proton acceptor" evidence="16">
    <location>
        <position position="507"/>
    </location>
</feature>
<dbReference type="PROSITE" id="PS50081">
    <property type="entry name" value="ZF_DAG_PE_2"/>
    <property type="match status" value="2"/>
</dbReference>
<evidence type="ECO:0000256" key="15">
    <source>
        <dbReference type="ARBA" id="ARBA00056408"/>
    </source>
</evidence>
<keyword evidence="10" id="KW-0418">Kinase</keyword>
<evidence type="ECO:0000256" key="16">
    <source>
        <dbReference type="PIRSR" id="PIRSR000551-50"/>
    </source>
</evidence>
<dbReference type="SUPFAM" id="SSF49562">
    <property type="entry name" value="C2 domain (Calcium/lipid-binding domain, CaLB)"/>
    <property type="match status" value="1"/>
</dbReference>
<dbReference type="FunFam" id="3.30.60.20:FF:000003">
    <property type="entry name" value="Protein kinase C delta"/>
    <property type="match status" value="1"/>
</dbReference>
<reference evidence="24" key="1">
    <citation type="submission" date="2021-04" db="EMBL/GenBank/DDBJ databases">
        <authorList>
            <consortium name="Molecular Ecology Group"/>
        </authorList>
    </citation>
    <scope>NUCLEOTIDE SEQUENCE</scope>
</reference>
<dbReference type="Pfam" id="PF00433">
    <property type="entry name" value="Pkinase_C"/>
    <property type="match status" value="1"/>
</dbReference>
<accession>A0A8S3Z173</accession>
<feature type="compositionally biased region" description="Low complexity" evidence="19">
    <location>
        <begin position="1"/>
        <end position="19"/>
    </location>
</feature>
<keyword evidence="5" id="KW-0808">Transferase</keyword>
<evidence type="ECO:0000259" key="22">
    <source>
        <dbReference type="PROSITE" id="PS50081"/>
    </source>
</evidence>
<comment type="catalytic activity">
    <reaction evidence="13">
        <text>L-threonyl-[protein] + ATP = O-phospho-L-threonyl-[protein] + ADP + H(+)</text>
        <dbReference type="Rhea" id="RHEA:46608"/>
        <dbReference type="Rhea" id="RHEA-COMP:11060"/>
        <dbReference type="Rhea" id="RHEA-COMP:11605"/>
        <dbReference type="ChEBI" id="CHEBI:15378"/>
        <dbReference type="ChEBI" id="CHEBI:30013"/>
        <dbReference type="ChEBI" id="CHEBI:30616"/>
        <dbReference type="ChEBI" id="CHEBI:61977"/>
        <dbReference type="ChEBI" id="CHEBI:456216"/>
        <dbReference type="EC" id="2.7.11.13"/>
    </reaction>
</comment>
<dbReference type="SUPFAM" id="SSF57889">
    <property type="entry name" value="Cysteine-rich domain"/>
    <property type="match status" value="2"/>
</dbReference>
<dbReference type="EMBL" id="CAJHNH020001065">
    <property type="protein sequence ID" value="CAG5121340.1"/>
    <property type="molecule type" value="Genomic_DNA"/>
</dbReference>
<comment type="caution">
    <text evidence="24">The sequence shown here is derived from an EMBL/GenBank/DDBJ whole genome shotgun (WGS) entry which is preliminary data.</text>
</comment>